<dbReference type="EMBL" id="JAPDGR010000636">
    <property type="protein sequence ID" value="KAJ2988538.1"/>
    <property type="molecule type" value="Genomic_DNA"/>
</dbReference>
<reference evidence="1" key="1">
    <citation type="submission" date="2022-10" db="EMBL/GenBank/DDBJ databases">
        <title>Genome Sequence of Xylaria curta.</title>
        <authorList>
            <person name="Buettner E."/>
        </authorList>
    </citation>
    <scope>NUCLEOTIDE SEQUENCE</scope>
    <source>
        <strain evidence="1">Babe10</strain>
    </source>
</reference>
<comment type="caution">
    <text evidence="1">The sequence shown here is derived from an EMBL/GenBank/DDBJ whole genome shotgun (WGS) entry which is preliminary data.</text>
</comment>
<accession>A0ACC1PB98</accession>
<proteinExistence type="predicted"/>
<dbReference type="Proteomes" id="UP001143856">
    <property type="component" value="Unassembled WGS sequence"/>
</dbReference>
<evidence type="ECO:0000313" key="1">
    <source>
        <dbReference type="EMBL" id="KAJ2988538.1"/>
    </source>
</evidence>
<keyword evidence="2" id="KW-1185">Reference proteome</keyword>
<organism evidence="1 2">
    <name type="scientific">Xylaria curta</name>
    <dbReference type="NCBI Taxonomy" id="42375"/>
    <lineage>
        <taxon>Eukaryota</taxon>
        <taxon>Fungi</taxon>
        <taxon>Dikarya</taxon>
        <taxon>Ascomycota</taxon>
        <taxon>Pezizomycotina</taxon>
        <taxon>Sordariomycetes</taxon>
        <taxon>Xylariomycetidae</taxon>
        <taxon>Xylariales</taxon>
        <taxon>Xylariaceae</taxon>
        <taxon>Xylaria</taxon>
    </lineage>
</organism>
<gene>
    <name evidence="1" type="ORF">NUW58_g3921</name>
</gene>
<evidence type="ECO:0000313" key="2">
    <source>
        <dbReference type="Proteomes" id="UP001143856"/>
    </source>
</evidence>
<protein>
    <submittedName>
        <fullName evidence="1">Uncharacterized protein</fullName>
    </submittedName>
</protein>
<sequence length="267" mass="30117">MKETIFIDTPGGVAGFIDLVERQDKSRQDLKPFLYIDAEGERLSRAGTISLLTISVRGLGCPFIIDIHTLGNIAFCTVGTCGKSLKDILESPQILKAFFDVRNDSDALYAHYGIELQGVRDVQLMQSACQPTTHSRRFISGLSKCIGNLLRGRKLDQWKLDKENGERLWNPQKGGSYTVFNTRPPSKEILSYCAGEVQYLSAMYRMYRRGTERWGDLVAQESQKRVFASQTVSYQPHGAGRTLSPWSLEQNIMLDSWSEVNPSVDYF</sequence>
<name>A0ACC1PB98_9PEZI</name>